<proteinExistence type="predicted"/>
<accession>A0A7S4QIN0</accession>
<protein>
    <submittedName>
        <fullName evidence="1">Uncharacterized protein</fullName>
    </submittedName>
</protein>
<name>A0A7S4QIN0_9STRA</name>
<sequence length="1138" mass="128682">MAAKAFVPITLLQNTKCPTPSLILLSRDVPAFSKEQMMHRIFSEFPGRFVRINVKENFGLDPHAFQKVLDMGQSIIADIDVGLGASTRSMFLQGISVVKLSLAPTPRCVCIVGDPLNRREHSEKTNIGTAKIDLDLMRDGSMKQKLETLMYLSTLLKGKIIADRMKVIGECESPPSRAYLLLMEAVVVLLSPQSLFRDPQKNIRSISWQGTRRLLLQAERLQGSLVAVNIFEIPGHNLSVLRMYVTHDDWPKVNEIGRRDILLWLLHTWVKTTVSFASELKEAGGMPDTLSTQNPPNLFESVITVRTTFHNENGSGKDDWKFAYNEIVLSFLQETFCYKHTVNIENSEYDVSMHYGHDKIFFFTQDPVNMTMVMGTTDLDKIDSLLAPNSVDLREGKKIPPPETHKDMFSRLSDLIVLHRNGKPGSGVLSIECKRKTNILLRETRRISGHVVFITASEDGTGELRYKIYVPLFSRSIELVVTEQMLFGLLRNADSRFETNQFQSSDAMSLLVPVTDRLKIIPNYKTTLHMVVETAEEAPGILKSAQKITRELMLDLRKKGGPGRELFSCIHKISGMCHVVSVKEIGRDGVLIIHTYNSINSEELIVHLESIDRRLCLGGTNSDWRVWGQELLQRLSLRSKGNSELTLFFDRTFFRTVKRIGGLLVTVRFALSNAAEDKSVKIWCTAPLTNETHILNIPFSKLPESTNPFSSIGMSRLMSSITTRDDYMRKLLSLIEYEADKGMFHFKTSFVDIQSKKKDSLAFPGCLLLNGRHKTISTDVPAACSLNKIIYSCNKESQLVHCIHMLSLTSGDDDIDIDESNHPVMVREYFQNTCSESSSYKNESVKAQLVIDTNRKDIDQSDIPTNVDNTNSTRDQSDYGKVIFNHTVKVKYIKEVSMPVKVSMNLKVYESFISADRTLKFELHNPSNSETGNATIKGQHELNEVVGSWFNGSWEEQGSDFDMINYIARERIEITPGVWNKATQKIDTTNNKFNVSFAKNRSFTHLKETPMWCGGDEDIEINRNAYIDKKAQRGTKILRKAVRVSGILLQVTVFSISSKDDNFPMLRFIGYDPSRSQRMILELPSVAVSEKLNGLKKNFSTDLTTNVDYRMAEHLCEELILVVRRDCAVSNACVPYAG</sequence>
<organism evidence="1">
    <name type="scientific">Ditylum brightwellii</name>
    <dbReference type="NCBI Taxonomy" id="49249"/>
    <lineage>
        <taxon>Eukaryota</taxon>
        <taxon>Sar</taxon>
        <taxon>Stramenopiles</taxon>
        <taxon>Ochrophyta</taxon>
        <taxon>Bacillariophyta</taxon>
        <taxon>Mediophyceae</taxon>
        <taxon>Lithodesmiophycidae</taxon>
        <taxon>Lithodesmiales</taxon>
        <taxon>Lithodesmiaceae</taxon>
        <taxon>Ditylum</taxon>
    </lineage>
</organism>
<reference evidence="1" key="1">
    <citation type="submission" date="2021-01" db="EMBL/GenBank/DDBJ databases">
        <authorList>
            <person name="Corre E."/>
            <person name="Pelletier E."/>
            <person name="Niang G."/>
            <person name="Scheremetjew M."/>
            <person name="Finn R."/>
            <person name="Kale V."/>
            <person name="Holt S."/>
            <person name="Cochrane G."/>
            <person name="Meng A."/>
            <person name="Brown T."/>
            <person name="Cohen L."/>
        </authorList>
    </citation>
    <scope>NUCLEOTIDE SEQUENCE</scope>
    <source>
        <strain evidence="1">GSO104</strain>
    </source>
</reference>
<gene>
    <name evidence="1" type="ORF">DBRI00130_LOCUS2749</name>
</gene>
<dbReference type="AlphaFoldDB" id="A0A7S4QIN0"/>
<dbReference type="EMBL" id="HBNS01003383">
    <property type="protein sequence ID" value="CAE4583481.1"/>
    <property type="molecule type" value="Transcribed_RNA"/>
</dbReference>
<evidence type="ECO:0000313" key="1">
    <source>
        <dbReference type="EMBL" id="CAE4583481.1"/>
    </source>
</evidence>